<keyword evidence="4" id="KW-1185">Reference proteome</keyword>
<reference evidence="4" key="1">
    <citation type="submission" date="2009-12" db="EMBL/GenBank/DDBJ databases">
        <title>Sequence of Clostridiales genomosp. BVAB3 str. UPII9-5.</title>
        <authorList>
            <person name="Madupu R."/>
            <person name="Durkin A.S."/>
            <person name="Torralba M."/>
            <person name="Methe B."/>
            <person name="Sutton G.G."/>
            <person name="Strausberg R.L."/>
            <person name="Nelson K.E."/>
        </authorList>
    </citation>
    <scope>NUCLEOTIDE SEQUENCE [LARGE SCALE GENOMIC DNA]</scope>
    <source>
        <strain evidence="4">W1219</strain>
    </source>
</reference>
<dbReference type="Proteomes" id="UP000005017">
    <property type="component" value="Unassembled WGS sequence"/>
</dbReference>
<feature type="region of interest" description="Disordered" evidence="1">
    <location>
        <begin position="209"/>
        <end position="228"/>
    </location>
</feature>
<comment type="caution">
    <text evidence="3">The sequence shown here is derived from an EMBL/GenBank/DDBJ whole genome shotgun (WGS) entry which is preliminary data.</text>
</comment>
<name>D2MPR9_9FIRM</name>
<dbReference type="Pfam" id="PF08666">
    <property type="entry name" value="SAF"/>
    <property type="match status" value="1"/>
</dbReference>
<dbReference type="SMART" id="SM00858">
    <property type="entry name" value="SAF"/>
    <property type="match status" value="1"/>
</dbReference>
<dbReference type="OrthoDB" id="163768at2"/>
<dbReference type="EMBL" id="ADFR01000014">
    <property type="protein sequence ID" value="EFC05372.1"/>
    <property type="molecule type" value="Genomic_DNA"/>
</dbReference>
<gene>
    <name evidence="3" type="primary">cpaB</name>
    <name evidence="3" type="ORF">HMPREF9013_0306</name>
</gene>
<dbReference type="eggNOG" id="COG3745">
    <property type="taxonomic scope" value="Bacteria"/>
</dbReference>
<dbReference type="STRING" id="679192.HMPREF9013_0306"/>
<feature type="domain" description="SAF" evidence="2">
    <location>
        <begin position="35"/>
        <end position="97"/>
    </location>
</feature>
<dbReference type="CDD" id="cd11614">
    <property type="entry name" value="SAF_CpaB_FlgA_like"/>
    <property type="match status" value="1"/>
</dbReference>
<evidence type="ECO:0000259" key="2">
    <source>
        <dbReference type="SMART" id="SM00858"/>
    </source>
</evidence>
<dbReference type="NCBIfam" id="TIGR03177">
    <property type="entry name" value="pilus_cpaB"/>
    <property type="match status" value="1"/>
</dbReference>
<accession>D2MPR9</accession>
<protein>
    <submittedName>
        <fullName evidence="3">Flp pilus assembly protein CpaB</fullName>
    </submittedName>
</protein>
<organism evidence="3 4">
    <name type="scientific">Bulleidia extructa W1219</name>
    <dbReference type="NCBI Taxonomy" id="679192"/>
    <lineage>
        <taxon>Bacteria</taxon>
        <taxon>Bacillati</taxon>
        <taxon>Bacillota</taxon>
        <taxon>Erysipelotrichia</taxon>
        <taxon>Erysipelotrichales</taxon>
        <taxon>Erysipelotrichaceae</taxon>
        <taxon>Bulleidia</taxon>
    </lineage>
</organism>
<evidence type="ECO:0000313" key="3">
    <source>
        <dbReference type="EMBL" id="EFC05372.1"/>
    </source>
</evidence>
<dbReference type="SUPFAM" id="SSF51269">
    <property type="entry name" value="AFP III-like domain"/>
    <property type="match status" value="1"/>
</dbReference>
<proteinExistence type="predicted"/>
<dbReference type="Gene3D" id="3.90.1210.10">
    <property type="entry name" value="Antifreeze-like/N-acetylneuraminic acid synthase C-terminal domain"/>
    <property type="match status" value="1"/>
</dbReference>
<dbReference type="InterPro" id="IPR013974">
    <property type="entry name" value="SAF"/>
</dbReference>
<dbReference type="Pfam" id="PF16976">
    <property type="entry name" value="RcpC"/>
    <property type="match status" value="1"/>
</dbReference>
<evidence type="ECO:0000313" key="4">
    <source>
        <dbReference type="Proteomes" id="UP000005017"/>
    </source>
</evidence>
<sequence>MKKIKFIAAISGALTMVFLALFLISSSAGRGAQSTAVYVASKNIKANQQITEDMLEYKKVPGNLVVEGAAKNKDELLGKMAKVDILKNSVISKENVYKEGEPEKNGGLTYVIAKGKRAISFPVEYSTGISSLLRGGDRVDIILTRAKDSNFVSKTILSNVKILALGNDYSVGVNKSGSEGKSYSTVTVELSPEDCVKLMNGSKAGTLSLSLRTPGDNSSSSKSEYVSD</sequence>
<dbReference type="InterPro" id="IPR031571">
    <property type="entry name" value="RcpC_dom"/>
</dbReference>
<dbReference type="RefSeq" id="WP_006627382.1">
    <property type="nucleotide sequence ID" value="NZ_ADFR01000014.1"/>
</dbReference>
<dbReference type="InterPro" id="IPR036732">
    <property type="entry name" value="AFP_Neu5c_C_sf"/>
</dbReference>
<dbReference type="InterPro" id="IPR017592">
    <property type="entry name" value="Pilus_assmbl_Flp-typ_CpaB"/>
</dbReference>
<dbReference type="AlphaFoldDB" id="D2MPR9"/>
<evidence type="ECO:0000256" key="1">
    <source>
        <dbReference type="SAM" id="MobiDB-lite"/>
    </source>
</evidence>